<dbReference type="PANTHER" id="PTHR33375">
    <property type="entry name" value="CHROMOSOME-PARTITIONING PROTEIN PARB-RELATED"/>
    <property type="match status" value="1"/>
</dbReference>
<evidence type="ECO:0000313" key="4">
    <source>
        <dbReference type="EMBL" id="MDP9900836.1"/>
    </source>
</evidence>
<feature type="compositionally biased region" description="Polar residues" evidence="2">
    <location>
        <begin position="40"/>
        <end position="49"/>
    </location>
</feature>
<dbReference type="InterPro" id="IPR037972">
    <property type="entry name" value="RepB_N"/>
</dbReference>
<protein>
    <submittedName>
        <fullName evidence="4">ParB family chromosome partitioning protein</fullName>
    </submittedName>
</protein>
<sequence length="383" mass="41357">MANKNLIKRAFSVTAGLPPAHAAAGSTPSAEIAVAAPITETPSVQQNPGSEVLPSPVEGGGAPTRDVPAGAKPLTPPRTGPGSMLAFMAQESVVHKEVLQLRERVAAFDGAEIARRLDPTTIAASRWANREEAHFATDAFAKLKDEIATAGGNVQPIKVRPIADRPTGDAAPVFEIVYGHRRHRACLELGIPVLALVQQVMEDVDLFVEMERENRNREDLSAWEQGVMYMRALEQGLFPSAKQLGIAIDRDMSNISRAMALAKLPAEVVRAFGSPLNLQFRWATLLKDAHQRDPEGLLSMARDIASRQPRPAPAEVFAILTGSTTRKANGGTSQEWTDAAGKPLASLTVDKRGRVTVVFDQVLDDAQRRRLSKMLDTFVGSKT</sequence>
<keyword evidence="5" id="KW-1185">Reference proteome</keyword>
<dbReference type="SMART" id="SM00470">
    <property type="entry name" value="ParB"/>
    <property type="match status" value="1"/>
</dbReference>
<name>A0ABT9S910_9BURK</name>
<organism evidence="4 5">
    <name type="scientific">Variovorax ginsengisoli</name>
    <dbReference type="NCBI Taxonomy" id="363844"/>
    <lineage>
        <taxon>Bacteria</taxon>
        <taxon>Pseudomonadati</taxon>
        <taxon>Pseudomonadota</taxon>
        <taxon>Betaproteobacteria</taxon>
        <taxon>Burkholderiales</taxon>
        <taxon>Comamonadaceae</taxon>
        <taxon>Variovorax</taxon>
    </lineage>
</organism>
<dbReference type="Gene3D" id="3.90.1530.30">
    <property type="match status" value="1"/>
</dbReference>
<dbReference type="Pfam" id="PF02195">
    <property type="entry name" value="ParB_N"/>
    <property type="match status" value="1"/>
</dbReference>
<comment type="similarity">
    <text evidence="1">Belongs to the ParB family.</text>
</comment>
<feature type="domain" description="ParB-like N-terminal" evidence="3">
    <location>
        <begin position="115"/>
        <end position="215"/>
    </location>
</feature>
<dbReference type="NCBIfam" id="TIGR00180">
    <property type="entry name" value="parB_part"/>
    <property type="match status" value="1"/>
</dbReference>
<gene>
    <name evidence="4" type="ORF">J2W36_003102</name>
</gene>
<dbReference type="EMBL" id="JAUSRO010000009">
    <property type="protein sequence ID" value="MDP9900836.1"/>
    <property type="molecule type" value="Genomic_DNA"/>
</dbReference>
<proteinExistence type="inferred from homology"/>
<dbReference type="InterPro" id="IPR036086">
    <property type="entry name" value="ParB/Sulfiredoxin_sf"/>
</dbReference>
<dbReference type="InterPro" id="IPR050336">
    <property type="entry name" value="Chromosome_partition/occlusion"/>
</dbReference>
<dbReference type="CDD" id="cd16405">
    <property type="entry name" value="RepB_like_N"/>
    <property type="match status" value="1"/>
</dbReference>
<evidence type="ECO:0000256" key="2">
    <source>
        <dbReference type="SAM" id="MobiDB-lite"/>
    </source>
</evidence>
<feature type="region of interest" description="Disordered" evidence="2">
    <location>
        <begin position="40"/>
        <end position="72"/>
    </location>
</feature>
<dbReference type="PANTHER" id="PTHR33375:SF1">
    <property type="entry name" value="CHROMOSOME-PARTITIONING PROTEIN PARB-RELATED"/>
    <property type="match status" value="1"/>
</dbReference>
<dbReference type="Gene3D" id="1.10.10.2830">
    <property type="match status" value="1"/>
</dbReference>
<dbReference type="Proteomes" id="UP001226867">
    <property type="component" value="Unassembled WGS sequence"/>
</dbReference>
<dbReference type="InterPro" id="IPR004437">
    <property type="entry name" value="ParB/RepB/Spo0J"/>
</dbReference>
<comment type="caution">
    <text evidence="4">The sequence shown here is derived from an EMBL/GenBank/DDBJ whole genome shotgun (WGS) entry which is preliminary data.</text>
</comment>
<dbReference type="InterPro" id="IPR003115">
    <property type="entry name" value="ParB_N"/>
</dbReference>
<evidence type="ECO:0000313" key="5">
    <source>
        <dbReference type="Proteomes" id="UP001226867"/>
    </source>
</evidence>
<reference evidence="4 5" key="1">
    <citation type="submission" date="2023-07" db="EMBL/GenBank/DDBJ databases">
        <title>Sorghum-associated microbial communities from plants grown in Nebraska, USA.</title>
        <authorList>
            <person name="Schachtman D."/>
        </authorList>
    </citation>
    <scope>NUCLEOTIDE SEQUENCE [LARGE SCALE GENOMIC DNA]</scope>
    <source>
        <strain evidence="4 5">DS1607</strain>
    </source>
</reference>
<evidence type="ECO:0000259" key="3">
    <source>
        <dbReference type="SMART" id="SM00470"/>
    </source>
</evidence>
<evidence type="ECO:0000256" key="1">
    <source>
        <dbReference type="ARBA" id="ARBA00006295"/>
    </source>
</evidence>
<dbReference type="SUPFAM" id="SSF109709">
    <property type="entry name" value="KorB DNA-binding domain-like"/>
    <property type="match status" value="1"/>
</dbReference>
<dbReference type="SUPFAM" id="SSF110849">
    <property type="entry name" value="ParB/Sulfiredoxin"/>
    <property type="match status" value="1"/>
</dbReference>
<dbReference type="RefSeq" id="WP_307690625.1">
    <property type="nucleotide sequence ID" value="NZ_JAUSRO010000009.1"/>
</dbReference>
<accession>A0ABT9S910</accession>